<dbReference type="Pfam" id="PF00239">
    <property type="entry name" value="Resolvase"/>
    <property type="match status" value="1"/>
</dbReference>
<gene>
    <name evidence="2" type="ORF">EAS64_17530</name>
</gene>
<protein>
    <submittedName>
        <fullName evidence="2">Recombinase family protein</fullName>
    </submittedName>
</protein>
<dbReference type="EMBL" id="RPFW01000003">
    <property type="protein sequence ID" value="TVZ04195.1"/>
    <property type="molecule type" value="Genomic_DNA"/>
</dbReference>
<dbReference type="RefSeq" id="WP_145854064.1">
    <property type="nucleotide sequence ID" value="NZ_RPFW01000003.1"/>
</dbReference>
<dbReference type="GO" id="GO:0003677">
    <property type="term" value="F:DNA binding"/>
    <property type="evidence" value="ECO:0007669"/>
    <property type="project" value="InterPro"/>
</dbReference>
<dbReference type="InterPro" id="IPR006119">
    <property type="entry name" value="Resolv_N"/>
</dbReference>
<dbReference type="OrthoDB" id="4500247at2"/>
<dbReference type="Gene3D" id="3.40.50.1390">
    <property type="entry name" value="Resolvase, N-terminal catalytic domain"/>
    <property type="match status" value="1"/>
</dbReference>
<dbReference type="PANTHER" id="PTHR30461">
    <property type="entry name" value="DNA-INVERTASE FROM LAMBDOID PROPHAGE"/>
    <property type="match status" value="1"/>
</dbReference>
<dbReference type="Pfam" id="PF07508">
    <property type="entry name" value="Recombinase"/>
    <property type="match status" value="1"/>
</dbReference>
<dbReference type="CDD" id="cd00338">
    <property type="entry name" value="Ser_Recombinase"/>
    <property type="match status" value="1"/>
</dbReference>
<feature type="domain" description="Recombinase" evidence="1">
    <location>
        <begin position="168"/>
        <end position="277"/>
    </location>
</feature>
<evidence type="ECO:0000259" key="1">
    <source>
        <dbReference type="PROSITE" id="PS51737"/>
    </source>
</evidence>
<dbReference type="InterPro" id="IPR011109">
    <property type="entry name" value="DNA_bind_recombinase_dom"/>
</dbReference>
<dbReference type="SMART" id="SM00857">
    <property type="entry name" value="Resolvase"/>
    <property type="match status" value="1"/>
</dbReference>
<dbReference type="PROSITE" id="PS51737">
    <property type="entry name" value="RECOMBINASE_DNA_BIND"/>
    <property type="match status" value="1"/>
</dbReference>
<name>A0A6P2C131_9ACTN</name>
<reference evidence="2 3" key="1">
    <citation type="submission" date="2018-11" db="EMBL/GenBank/DDBJ databases">
        <title>Trebonia kvetii gen.nov., sp.nov., a novel acidophilic actinobacterium, and proposal of the new actinobacterial family Treboniaceae fam. nov.</title>
        <authorList>
            <person name="Rapoport D."/>
            <person name="Sagova-Mareckova M."/>
            <person name="Sedlacek I."/>
            <person name="Provaznik J."/>
            <person name="Kralova S."/>
            <person name="Pavlinic D."/>
            <person name="Benes V."/>
            <person name="Kopecky J."/>
        </authorList>
    </citation>
    <scope>NUCLEOTIDE SEQUENCE [LARGE SCALE GENOMIC DNA]</scope>
    <source>
        <strain evidence="2 3">15Tr583</strain>
    </source>
</reference>
<comment type="caution">
    <text evidence="2">The sequence shown here is derived from an EMBL/GenBank/DDBJ whole genome shotgun (WGS) entry which is preliminary data.</text>
</comment>
<proteinExistence type="predicted"/>
<evidence type="ECO:0000313" key="2">
    <source>
        <dbReference type="EMBL" id="TVZ04195.1"/>
    </source>
</evidence>
<dbReference type="GO" id="GO:0000150">
    <property type="term" value="F:DNA strand exchange activity"/>
    <property type="evidence" value="ECO:0007669"/>
    <property type="project" value="InterPro"/>
</dbReference>
<dbReference type="PANTHER" id="PTHR30461:SF23">
    <property type="entry name" value="DNA RECOMBINASE-RELATED"/>
    <property type="match status" value="1"/>
</dbReference>
<dbReference type="InterPro" id="IPR036162">
    <property type="entry name" value="Resolvase-like_N_sf"/>
</dbReference>
<accession>A0A6P2C131</accession>
<dbReference type="SUPFAM" id="SSF53041">
    <property type="entry name" value="Resolvase-like"/>
    <property type="match status" value="1"/>
</dbReference>
<dbReference type="Proteomes" id="UP000460272">
    <property type="component" value="Unassembled WGS sequence"/>
</dbReference>
<sequence>MAAELVRSDRSIDVYARVSQLKRNEKREPSTDGQVSVCRVRLADLGLAEGKVLVDPGPSAWNPAIERPAWDELMDRLERGVSGGFIVFDLERFTRQPKDGERMIGVAARGLLVLDSESEYDLRTPNGKRAFRDAINAAAYYSDRLSTRSARGKKLKAMAGEPNGSARPFGFEDDRVTQREDEAAILRELTARFLAGELQDALIADLNARGIPTTQGRPWTRPALKTLLTRQRNCGRIIYTDPASGLTSVVGRLPGEPIVSEEDFDRATAIFAARRRGRPSSPHYLCSSFAVCGQPGCGHILHGRTRNGLKPYPDGSVSRSYWCNPTAGGCGKTEVDQRALDSAARALVVEILSDTRNADAIENAAYEAASEALQLDIKIAEAEAVAKALTDRLGRGEITLARYDLVIKPADERIANLQAERAALPDPGPVPGTQQSLGASRAKWQQRWDIADYKGRRDLLKMALRGKHLVIQPAQGGRGSTDQVDIVRRITIE</sequence>
<keyword evidence="3" id="KW-1185">Reference proteome</keyword>
<dbReference type="InterPro" id="IPR038109">
    <property type="entry name" value="DNA_bind_recomb_sf"/>
</dbReference>
<dbReference type="AlphaFoldDB" id="A0A6P2C131"/>
<evidence type="ECO:0000313" key="3">
    <source>
        <dbReference type="Proteomes" id="UP000460272"/>
    </source>
</evidence>
<dbReference type="InterPro" id="IPR050639">
    <property type="entry name" value="SSR_resolvase"/>
</dbReference>
<dbReference type="Gene3D" id="3.90.1750.20">
    <property type="entry name" value="Putative Large Serine Recombinase, Chain B, Domain 2"/>
    <property type="match status" value="1"/>
</dbReference>
<organism evidence="2 3">
    <name type="scientific">Trebonia kvetii</name>
    <dbReference type="NCBI Taxonomy" id="2480626"/>
    <lineage>
        <taxon>Bacteria</taxon>
        <taxon>Bacillati</taxon>
        <taxon>Actinomycetota</taxon>
        <taxon>Actinomycetes</taxon>
        <taxon>Streptosporangiales</taxon>
        <taxon>Treboniaceae</taxon>
        <taxon>Trebonia</taxon>
    </lineage>
</organism>